<protein>
    <recommendedName>
        <fullName evidence="3">ATPase</fullName>
    </recommendedName>
</protein>
<name>A0A229S8G5_9PSEU</name>
<gene>
    <name evidence="1" type="ORF">CFP71_18795</name>
</gene>
<organism evidence="1 2">
    <name type="scientific">Amycolatopsis thailandensis</name>
    <dbReference type="NCBI Taxonomy" id="589330"/>
    <lineage>
        <taxon>Bacteria</taxon>
        <taxon>Bacillati</taxon>
        <taxon>Actinomycetota</taxon>
        <taxon>Actinomycetes</taxon>
        <taxon>Pseudonocardiales</taxon>
        <taxon>Pseudonocardiaceae</taxon>
        <taxon>Amycolatopsis</taxon>
    </lineage>
</organism>
<reference evidence="1 2" key="1">
    <citation type="submission" date="2017-07" db="EMBL/GenBank/DDBJ databases">
        <title>Amycolatopsis thailandensis Genome sequencing and assembly.</title>
        <authorList>
            <person name="Kaur N."/>
            <person name="Mayilraj S."/>
        </authorList>
    </citation>
    <scope>NUCLEOTIDE SEQUENCE [LARGE SCALE GENOMIC DNA]</scope>
    <source>
        <strain evidence="1 2">JCM 16380</strain>
    </source>
</reference>
<keyword evidence="2" id="KW-1185">Reference proteome</keyword>
<dbReference type="OrthoDB" id="8417725at2"/>
<evidence type="ECO:0000313" key="2">
    <source>
        <dbReference type="Proteomes" id="UP000215223"/>
    </source>
</evidence>
<dbReference type="SUPFAM" id="SSF55961">
    <property type="entry name" value="Bet v1-like"/>
    <property type="match status" value="1"/>
</dbReference>
<comment type="caution">
    <text evidence="1">The sequence shown here is derived from an EMBL/GenBank/DDBJ whole genome shotgun (WGS) entry which is preliminary data.</text>
</comment>
<dbReference type="Gene3D" id="3.30.530.20">
    <property type="match status" value="1"/>
</dbReference>
<evidence type="ECO:0000313" key="1">
    <source>
        <dbReference type="EMBL" id="OXM54874.1"/>
    </source>
</evidence>
<evidence type="ECO:0008006" key="3">
    <source>
        <dbReference type="Google" id="ProtNLM"/>
    </source>
</evidence>
<sequence length="237" mass="26784">MAKESEVRFEGFMPTTPADTWAAITTGSGGWLWPIQYEPRDGGAESGLTPNGGMVTVWKPSQRFVTYAEDENGWFNTLEYVLEPKDGGTYLRYEHNTVLDDFDVEYDACKRHTAFYYHSLGEYLTHFNRREVKYFKTDAPETSKAPEAFEVVRRAIGATVAGDQVRFEVPGIGTIEGVVDYLTSAFIGIRTEDALYRFYGRNVWGWTVGIGHHLFAEDADLAKAEKAWTAWLNGLYA</sequence>
<dbReference type="Proteomes" id="UP000215223">
    <property type="component" value="Unassembled WGS sequence"/>
</dbReference>
<dbReference type="EMBL" id="NMQT01000065">
    <property type="protein sequence ID" value="OXM54874.1"/>
    <property type="molecule type" value="Genomic_DNA"/>
</dbReference>
<dbReference type="InterPro" id="IPR023393">
    <property type="entry name" value="START-like_dom_sf"/>
</dbReference>
<accession>A0A229S8G5</accession>
<proteinExistence type="predicted"/>
<dbReference type="RefSeq" id="WP_093935174.1">
    <property type="nucleotide sequence ID" value="NZ_NMQT01000065.1"/>
</dbReference>
<dbReference type="AlphaFoldDB" id="A0A229S8G5"/>